<dbReference type="EMBL" id="MN739808">
    <property type="protein sequence ID" value="QHT27033.1"/>
    <property type="molecule type" value="Genomic_DNA"/>
</dbReference>
<organism evidence="1">
    <name type="scientific">viral metagenome</name>
    <dbReference type="NCBI Taxonomy" id="1070528"/>
    <lineage>
        <taxon>unclassified sequences</taxon>
        <taxon>metagenomes</taxon>
        <taxon>organismal metagenomes</taxon>
    </lineage>
</organism>
<sequence>MEITVLKTSRKKTLNFYNKYKDIDFEQMNDMIVDLLENIINNINGEMSNSITKDLILMIKDQNHQISSLKTDLDLMKNNIVIKLYDIKKEYIDDIKILINKNDSDNIFKIIDKVEKENNKLIQEIIPKTNTLYYTQYENLMKTFKEELKNSNQNDNFEIKYNNLIKNIESSLINYISKTEDRIQSNITEIKNNDIKNNESQQKINDDLIKYLDKYKNSSLKGEIAENHIENLLNSMYKSAEIKRTTDESKAGDFQMWRESFVPILFEIKNYNVNVPTHEVTKFVRDVNEQNMCGIMISISSGICNKFNYQIDITETNNICLYIHDMNYDADKLKLGVDIIDNLYSKLKLNTINPNEYKISMETLELINNEYQTFIEKRTIAINHIKDSSKKSINLIEELELMNLNKLFSSNSIFTNTSTLKCPYCDFVGTNLKSLAAHQRRCKKNTIKSEISTIIEEDNISKSDTSTIMQDINNTIISDTSTISDDIISGTKVPKKNKKPSK</sequence>
<protein>
    <submittedName>
        <fullName evidence="1">Uncharacterized protein</fullName>
    </submittedName>
</protein>
<evidence type="ECO:0000313" key="1">
    <source>
        <dbReference type="EMBL" id="QHT27033.1"/>
    </source>
</evidence>
<proteinExistence type="predicted"/>
<reference evidence="1" key="1">
    <citation type="journal article" date="2020" name="Nature">
        <title>Giant virus diversity and host interactions through global metagenomics.</title>
        <authorList>
            <person name="Schulz F."/>
            <person name="Roux S."/>
            <person name="Paez-Espino D."/>
            <person name="Jungbluth S."/>
            <person name="Walsh D.A."/>
            <person name="Denef V.J."/>
            <person name="McMahon K.D."/>
            <person name="Konstantinidis K.T."/>
            <person name="Eloe-Fadrosh E.A."/>
            <person name="Kyrpides N.C."/>
            <person name="Woyke T."/>
        </authorList>
    </citation>
    <scope>NUCLEOTIDE SEQUENCE</scope>
    <source>
        <strain evidence="1">GVMAG-M-3300023179-2</strain>
    </source>
</reference>
<dbReference type="AlphaFoldDB" id="A0A6C0EF43"/>
<name>A0A6C0EF43_9ZZZZ</name>
<accession>A0A6C0EF43</accession>